<protein>
    <submittedName>
        <fullName evidence="1">Uncharacterized protein</fullName>
    </submittedName>
</protein>
<accession>A0ABM8NUW5</accession>
<name>A0ABM8NUW5_9BURK</name>
<keyword evidence="2" id="KW-1185">Reference proteome</keyword>
<reference evidence="1 2" key="1">
    <citation type="submission" date="2020-10" db="EMBL/GenBank/DDBJ databases">
        <authorList>
            <person name="Peeters C."/>
        </authorList>
    </citation>
    <scope>NUCLEOTIDE SEQUENCE [LARGE SCALE GENOMIC DNA]</scope>
    <source>
        <strain evidence="1 2">LMG 27952</strain>
    </source>
</reference>
<organism evidence="1 2">
    <name type="scientific">Paraburkholderia hiiakae</name>
    <dbReference type="NCBI Taxonomy" id="1081782"/>
    <lineage>
        <taxon>Bacteria</taxon>
        <taxon>Pseudomonadati</taxon>
        <taxon>Pseudomonadota</taxon>
        <taxon>Betaproteobacteria</taxon>
        <taxon>Burkholderiales</taxon>
        <taxon>Burkholderiaceae</taxon>
        <taxon>Paraburkholderia</taxon>
    </lineage>
</organism>
<sequence length="116" mass="12400">MAQTTPMSTTPTTKILAIGTFPPGTDMQLVQRILPTEIRETARKIGVVGVHVGFVDTDLTKDFDVPKFSPVDVVRQAYDALEAGESEVLADAGSRELKQSLSAAVPGYIDPTVLQA</sequence>
<gene>
    <name evidence="1" type="ORF">LMG27952_04165</name>
</gene>
<dbReference type="Proteomes" id="UP000656319">
    <property type="component" value="Unassembled WGS sequence"/>
</dbReference>
<comment type="caution">
    <text evidence="1">The sequence shown here is derived from an EMBL/GenBank/DDBJ whole genome shotgun (WGS) entry which is preliminary data.</text>
</comment>
<dbReference type="RefSeq" id="WP_201698040.1">
    <property type="nucleotide sequence ID" value="NZ_CAJHCQ010000011.1"/>
</dbReference>
<evidence type="ECO:0000313" key="2">
    <source>
        <dbReference type="Proteomes" id="UP000656319"/>
    </source>
</evidence>
<proteinExistence type="predicted"/>
<dbReference type="EMBL" id="CAJHCQ010000011">
    <property type="protein sequence ID" value="CAD6544628.1"/>
    <property type="molecule type" value="Genomic_DNA"/>
</dbReference>
<evidence type="ECO:0000313" key="1">
    <source>
        <dbReference type="EMBL" id="CAD6544628.1"/>
    </source>
</evidence>